<sequence length="465" mass="49623">MVEQLNERLSTVDPEVQQAINNELVRQQSTLEMIASENFAPSAVMEAQGSVLTNKYAEGYPGKRYYGGCEHVDVIEQLAIDRVKALFGAEFANVQPHSGAQANAAAMFALLNPGDTIMGLNLAHGGHLTHGMKINFSGKLYNVVPYHVRESDLRIDMAEVEALALEHRPKLIVAGWSAYSRQLDFAEFRRIADLVDAYLMVDMAHFAGLVAAGLHPNPVPYADVVTTTTHKTLGGPRGGVILAKEKYARKINSAVFPGQQGGPLEHVIAAKAVAFKLAGTPEFKERQERVLQGSKLLAERLLRDDVAAAGISVVNGGTDVHLVLVDLRHSELDGQQAEDALHRIGITVNRNAVPFDPRPPMVSSGLRIGTPALATRGFGAVEFAEVADIIATALIAAVTGTTNNDAGDGTSGGARLNDDAAVVLRARVTALADQFPLYAHLSQDDSGAEIAAFTELDADMIGAAQ</sequence>
<dbReference type="PIRSF" id="PIRSF000412">
    <property type="entry name" value="SHMT"/>
    <property type="match status" value="1"/>
</dbReference>
<dbReference type="InterPro" id="IPR015422">
    <property type="entry name" value="PyrdxlP-dep_Trfase_small"/>
</dbReference>
<dbReference type="SUPFAM" id="SSF53383">
    <property type="entry name" value="PLP-dependent transferases"/>
    <property type="match status" value="1"/>
</dbReference>
<comment type="pathway">
    <text evidence="10">One-carbon metabolism; tetrahydrofolate interconversion.</text>
</comment>
<keyword evidence="8 10" id="KW-0663">Pyridoxal phosphate</keyword>
<keyword evidence="6 10" id="KW-0554">One-carbon metabolism</keyword>
<evidence type="ECO:0000256" key="6">
    <source>
        <dbReference type="ARBA" id="ARBA00022563"/>
    </source>
</evidence>
<gene>
    <name evidence="10" type="primary">glyA</name>
    <name evidence="13" type="ORF">GU243_15230</name>
</gene>
<dbReference type="GO" id="GO:0019264">
    <property type="term" value="P:glycine biosynthetic process from serine"/>
    <property type="evidence" value="ECO:0007669"/>
    <property type="project" value="UniProtKB-UniRule"/>
</dbReference>
<evidence type="ECO:0000313" key="14">
    <source>
        <dbReference type="Proteomes" id="UP000464186"/>
    </source>
</evidence>
<comment type="similarity">
    <text evidence="3 10">Belongs to the SHMT family.</text>
</comment>
<dbReference type="InterPro" id="IPR039429">
    <property type="entry name" value="SHMT-like_dom"/>
</dbReference>
<comment type="catalytic activity">
    <reaction evidence="10">
        <text>(6R)-5,10-methylene-5,6,7,8-tetrahydrofolate + glycine + H2O = (6S)-5,6,7,8-tetrahydrofolate + L-serine</text>
        <dbReference type="Rhea" id="RHEA:15481"/>
        <dbReference type="ChEBI" id="CHEBI:15377"/>
        <dbReference type="ChEBI" id="CHEBI:15636"/>
        <dbReference type="ChEBI" id="CHEBI:33384"/>
        <dbReference type="ChEBI" id="CHEBI:57305"/>
        <dbReference type="ChEBI" id="CHEBI:57453"/>
        <dbReference type="EC" id="2.1.2.1"/>
    </reaction>
</comment>
<evidence type="ECO:0000256" key="4">
    <source>
        <dbReference type="ARBA" id="ARBA00011738"/>
    </source>
</evidence>
<dbReference type="PROSITE" id="PS00096">
    <property type="entry name" value="SHMT"/>
    <property type="match status" value="1"/>
</dbReference>
<keyword evidence="5 10" id="KW-0963">Cytoplasm</keyword>
<evidence type="ECO:0000256" key="3">
    <source>
        <dbReference type="ARBA" id="ARBA00006376"/>
    </source>
</evidence>
<evidence type="ECO:0000256" key="9">
    <source>
        <dbReference type="ARBA" id="ARBA00054606"/>
    </source>
</evidence>
<dbReference type="Pfam" id="PF00464">
    <property type="entry name" value="SHMT"/>
    <property type="match status" value="1"/>
</dbReference>
<comment type="pathway">
    <text evidence="10">Amino-acid biosynthesis; glycine biosynthesis; glycine from L-serine: step 1/1.</text>
</comment>
<dbReference type="GO" id="GO:0004372">
    <property type="term" value="F:glycine hydroxymethyltransferase activity"/>
    <property type="evidence" value="ECO:0007669"/>
    <property type="project" value="UniProtKB-UniRule"/>
</dbReference>
<evidence type="ECO:0000256" key="10">
    <source>
        <dbReference type="HAMAP-Rule" id="MF_00051"/>
    </source>
</evidence>
<reference evidence="13 14" key="1">
    <citation type="submission" date="2020-01" db="EMBL/GenBank/DDBJ databases">
        <title>Pseudarthrobacter psychrotolerans sp. nov., isolated from antarctic soil.</title>
        <authorList>
            <person name="Shin Y."/>
            <person name="Park W."/>
        </authorList>
    </citation>
    <scope>NUCLEOTIDE SEQUENCE [LARGE SCALE GENOMIC DNA]</scope>
    <source>
        <strain evidence="13 14">YJ56</strain>
    </source>
</reference>
<accession>A0A6P1NQI2</accession>
<dbReference type="KEGG" id="psey:GU243_15230"/>
<comment type="cofactor">
    <cofactor evidence="1 10 11">
        <name>pyridoxal 5'-phosphate</name>
        <dbReference type="ChEBI" id="CHEBI:597326"/>
    </cofactor>
</comment>
<comment type="subcellular location">
    <subcellularLocation>
        <location evidence="2 10">Cytoplasm</location>
    </subcellularLocation>
</comment>
<dbReference type="InterPro" id="IPR015424">
    <property type="entry name" value="PyrdxlP-dep_Trfase"/>
</dbReference>
<feature type="binding site" evidence="10">
    <location>
        <begin position="126"/>
        <end position="128"/>
    </location>
    <ligand>
        <name>(6S)-5,6,7,8-tetrahydrofolate</name>
        <dbReference type="ChEBI" id="CHEBI:57453"/>
    </ligand>
</feature>
<keyword evidence="10" id="KW-0028">Amino-acid biosynthesis</keyword>
<evidence type="ECO:0000313" key="13">
    <source>
        <dbReference type="EMBL" id="QHK20844.1"/>
    </source>
</evidence>
<dbReference type="GO" id="GO:0035999">
    <property type="term" value="P:tetrahydrofolate interconversion"/>
    <property type="evidence" value="ECO:0007669"/>
    <property type="project" value="UniProtKB-UniRule"/>
</dbReference>
<dbReference type="PANTHER" id="PTHR11680">
    <property type="entry name" value="SERINE HYDROXYMETHYLTRANSFERASE"/>
    <property type="match status" value="1"/>
</dbReference>
<name>A0A6P1NQI2_9MICC</name>
<dbReference type="HAMAP" id="MF_00051">
    <property type="entry name" value="SHMT"/>
    <property type="match status" value="1"/>
</dbReference>
<dbReference type="Gene3D" id="3.90.1150.10">
    <property type="entry name" value="Aspartate Aminotransferase, domain 1"/>
    <property type="match status" value="1"/>
</dbReference>
<evidence type="ECO:0000259" key="12">
    <source>
        <dbReference type="Pfam" id="PF00464"/>
    </source>
</evidence>
<dbReference type="Proteomes" id="UP000464186">
    <property type="component" value="Chromosome"/>
</dbReference>
<comment type="subunit">
    <text evidence="4 10">Homodimer.</text>
</comment>
<dbReference type="FunFam" id="3.40.640.10:FF:000001">
    <property type="entry name" value="Serine hydroxymethyltransferase"/>
    <property type="match status" value="1"/>
</dbReference>
<feature type="site" description="Plays an important role in substrate specificity" evidence="10">
    <location>
        <position position="230"/>
    </location>
</feature>
<evidence type="ECO:0000256" key="11">
    <source>
        <dbReference type="PIRSR" id="PIRSR000412-50"/>
    </source>
</evidence>
<evidence type="ECO:0000256" key="7">
    <source>
        <dbReference type="ARBA" id="ARBA00022679"/>
    </source>
</evidence>
<dbReference type="EMBL" id="CP047898">
    <property type="protein sequence ID" value="QHK20844.1"/>
    <property type="molecule type" value="Genomic_DNA"/>
</dbReference>
<dbReference type="GO" id="GO:0030170">
    <property type="term" value="F:pyridoxal phosphate binding"/>
    <property type="evidence" value="ECO:0007669"/>
    <property type="project" value="UniProtKB-UniRule"/>
</dbReference>
<dbReference type="GO" id="GO:0005829">
    <property type="term" value="C:cytosol"/>
    <property type="evidence" value="ECO:0007669"/>
    <property type="project" value="TreeGrafter"/>
</dbReference>
<dbReference type="UniPathway" id="UPA00288">
    <property type="reaction ID" value="UER01023"/>
</dbReference>
<dbReference type="InterPro" id="IPR019798">
    <property type="entry name" value="Ser_HO-MeTrfase_PLP_BS"/>
</dbReference>
<dbReference type="GO" id="GO:0008168">
    <property type="term" value="F:methyltransferase activity"/>
    <property type="evidence" value="ECO:0007669"/>
    <property type="project" value="UniProtKB-KW"/>
</dbReference>
<dbReference type="PANTHER" id="PTHR11680:SF35">
    <property type="entry name" value="SERINE HYDROXYMETHYLTRANSFERASE 1"/>
    <property type="match status" value="1"/>
</dbReference>
<feature type="binding site" evidence="10">
    <location>
        <position position="122"/>
    </location>
    <ligand>
        <name>(6S)-5,6,7,8-tetrahydrofolate</name>
        <dbReference type="ChEBI" id="CHEBI:57453"/>
    </ligand>
</feature>
<dbReference type="GO" id="GO:0042803">
    <property type="term" value="F:protein homodimerization activity"/>
    <property type="evidence" value="ECO:0007669"/>
    <property type="project" value="UniProtKB-ARBA"/>
</dbReference>
<dbReference type="InterPro" id="IPR015421">
    <property type="entry name" value="PyrdxlP-dep_Trfase_major"/>
</dbReference>
<evidence type="ECO:0000256" key="2">
    <source>
        <dbReference type="ARBA" id="ARBA00004496"/>
    </source>
</evidence>
<keyword evidence="7 10" id="KW-0808">Transferase</keyword>
<feature type="modified residue" description="N6-(pyridoxal phosphate)lysine" evidence="10 11">
    <location>
        <position position="231"/>
    </location>
</feature>
<feature type="domain" description="Serine hydroxymethyltransferase-like" evidence="12">
    <location>
        <begin position="9"/>
        <end position="390"/>
    </location>
</feature>
<dbReference type="NCBIfam" id="NF000586">
    <property type="entry name" value="PRK00011.1"/>
    <property type="match status" value="1"/>
</dbReference>
<keyword evidence="13" id="KW-0489">Methyltransferase</keyword>
<evidence type="ECO:0000256" key="8">
    <source>
        <dbReference type="ARBA" id="ARBA00022898"/>
    </source>
</evidence>
<protein>
    <recommendedName>
        <fullName evidence="10">Serine hydroxymethyltransferase</fullName>
        <shortName evidence="10">SHMT</shortName>
        <shortName evidence="10">Serine methylase</shortName>
        <ecNumber evidence="10">2.1.2.1</ecNumber>
    </recommendedName>
</protein>
<dbReference type="CDD" id="cd00378">
    <property type="entry name" value="SHMT"/>
    <property type="match status" value="1"/>
</dbReference>
<dbReference type="UniPathway" id="UPA00193"/>
<evidence type="ECO:0000256" key="1">
    <source>
        <dbReference type="ARBA" id="ARBA00001933"/>
    </source>
</evidence>
<proteinExistence type="inferred from homology"/>
<comment type="function">
    <text evidence="9">Catalyzes the reversible interconversion of serine and glycine with tetrahydrofolate (THF) serving as the one-carbon carrier. This reaction serves as the major source of one-carbon groups required for the biosynthesis of purines, thymidylate, methionine, and other important biomolecules. Also exhibits THF-independent aldolase activity toward beta-hydroxyamino acids, producing glycine and aldehydes, via a retro-aldol mechanism. Thus, is able to catalyze the cleavage of L-allo-threonine.</text>
</comment>
<dbReference type="InterPro" id="IPR049943">
    <property type="entry name" value="Ser_HO-MeTrfase-like"/>
</dbReference>
<keyword evidence="14" id="KW-1185">Reference proteome</keyword>
<dbReference type="GO" id="GO:0032259">
    <property type="term" value="P:methylation"/>
    <property type="evidence" value="ECO:0007669"/>
    <property type="project" value="UniProtKB-KW"/>
</dbReference>
<comment type="caution">
    <text evidence="10">Lacks conserved residue(s) required for the propagation of feature annotation.</text>
</comment>
<dbReference type="EC" id="2.1.2.1" evidence="10"/>
<evidence type="ECO:0000256" key="5">
    <source>
        <dbReference type="ARBA" id="ARBA00022490"/>
    </source>
</evidence>
<dbReference type="InterPro" id="IPR001085">
    <property type="entry name" value="Ser_HO-MeTrfase"/>
</dbReference>
<organism evidence="13 14">
    <name type="scientific">Pseudarthrobacter psychrotolerans</name>
    <dbReference type="NCBI Taxonomy" id="2697569"/>
    <lineage>
        <taxon>Bacteria</taxon>
        <taxon>Bacillati</taxon>
        <taxon>Actinomycetota</taxon>
        <taxon>Actinomycetes</taxon>
        <taxon>Micrococcales</taxon>
        <taxon>Micrococcaceae</taxon>
        <taxon>Pseudarthrobacter</taxon>
    </lineage>
</organism>
<dbReference type="Gene3D" id="3.40.640.10">
    <property type="entry name" value="Type I PLP-dependent aspartate aminotransferase-like (Major domain)"/>
    <property type="match status" value="1"/>
</dbReference>
<feature type="binding site" evidence="10">
    <location>
        <position position="245"/>
    </location>
    <ligand>
        <name>(6S)-5,6,7,8-tetrahydrofolate</name>
        <dbReference type="ChEBI" id="CHEBI:57453"/>
    </ligand>
</feature>
<dbReference type="AlphaFoldDB" id="A0A6P1NQI2"/>